<feature type="region of interest" description="Disordered" evidence="1">
    <location>
        <begin position="54"/>
        <end position="90"/>
    </location>
</feature>
<dbReference type="Proteomes" id="UP000298030">
    <property type="component" value="Unassembled WGS sequence"/>
</dbReference>
<reference evidence="2 3" key="1">
    <citation type="journal article" date="2019" name="Nat. Ecol. Evol.">
        <title>Megaphylogeny resolves global patterns of mushroom evolution.</title>
        <authorList>
            <person name="Varga T."/>
            <person name="Krizsan K."/>
            <person name="Foldi C."/>
            <person name="Dima B."/>
            <person name="Sanchez-Garcia M."/>
            <person name="Sanchez-Ramirez S."/>
            <person name="Szollosi G.J."/>
            <person name="Szarkandi J.G."/>
            <person name="Papp V."/>
            <person name="Albert L."/>
            <person name="Andreopoulos W."/>
            <person name="Angelini C."/>
            <person name="Antonin V."/>
            <person name="Barry K.W."/>
            <person name="Bougher N.L."/>
            <person name="Buchanan P."/>
            <person name="Buyck B."/>
            <person name="Bense V."/>
            <person name="Catcheside P."/>
            <person name="Chovatia M."/>
            <person name="Cooper J."/>
            <person name="Damon W."/>
            <person name="Desjardin D."/>
            <person name="Finy P."/>
            <person name="Geml J."/>
            <person name="Haridas S."/>
            <person name="Hughes K."/>
            <person name="Justo A."/>
            <person name="Karasinski D."/>
            <person name="Kautmanova I."/>
            <person name="Kiss B."/>
            <person name="Kocsube S."/>
            <person name="Kotiranta H."/>
            <person name="LaButti K.M."/>
            <person name="Lechner B.E."/>
            <person name="Liimatainen K."/>
            <person name="Lipzen A."/>
            <person name="Lukacs Z."/>
            <person name="Mihaltcheva S."/>
            <person name="Morgado L.N."/>
            <person name="Niskanen T."/>
            <person name="Noordeloos M.E."/>
            <person name="Ohm R.A."/>
            <person name="Ortiz-Santana B."/>
            <person name="Ovrebo C."/>
            <person name="Racz N."/>
            <person name="Riley R."/>
            <person name="Savchenko A."/>
            <person name="Shiryaev A."/>
            <person name="Soop K."/>
            <person name="Spirin V."/>
            <person name="Szebenyi C."/>
            <person name="Tomsovsky M."/>
            <person name="Tulloss R.E."/>
            <person name="Uehling J."/>
            <person name="Grigoriev I.V."/>
            <person name="Vagvolgyi C."/>
            <person name="Papp T."/>
            <person name="Martin F.M."/>
            <person name="Miettinen O."/>
            <person name="Hibbett D.S."/>
            <person name="Nagy L.G."/>
        </authorList>
    </citation>
    <scope>NUCLEOTIDE SEQUENCE [LARGE SCALE GENOMIC DNA]</scope>
    <source>
        <strain evidence="2 3">FP101781</strain>
    </source>
</reference>
<proteinExistence type="predicted"/>
<dbReference type="EMBL" id="QPFP01000298">
    <property type="protein sequence ID" value="TEB17656.1"/>
    <property type="molecule type" value="Genomic_DNA"/>
</dbReference>
<name>A0A4Y7S8M0_COPMI</name>
<dbReference type="AlphaFoldDB" id="A0A4Y7S8M0"/>
<gene>
    <name evidence="2" type="ORF">FA13DRAFT_701517</name>
</gene>
<evidence type="ECO:0000313" key="2">
    <source>
        <dbReference type="EMBL" id="TEB17656.1"/>
    </source>
</evidence>
<comment type="caution">
    <text evidence="2">The sequence shown here is derived from an EMBL/GenBank/DDBJ whole genome shotgun (WGS) entry which is preliminary data.</text>
</comment>
<sequence>MLALGQRQLEGGELGLVAFDSSLDSFDGTTNSLAVSAGGNFASTLGQGQGDVVALGGGNEAVPASKDEGKDMGWDVADADGSTGGPGGDDAFETLESFEHQGLRASERDGDGGLLLFFIKRRRGLARDGAIAGWGQGLALGNVNANASLIPDLFQSRA</sequence>
<accession>A0A4Y7S8M0</accession>
<protein>
    <submittedName>
        <fullName evidence="2">Uncharacterized protein</fullName>
    </submittedName>
</protein>
<evidence type="ECO:0000313" key="3">
    <source>
        <dbReference type="Proteomes" id="UP000298030"/>
    </source>
</evidence>
<keyword evidence="3" id="KW-1185">Reference proteome</keyword>
<evidence type="ECO:0000256" key="1">
    <source>
        <dbReference type="SAM" id="MobiDB-lite"/>
    </source>
</evidence>
<organism evidence="2 3">
    <name type="scientific">Coprinellus micaceus</name>
    <name type="common">Glistening ink-cap mushroom</name>
    <name type="synonym">Coprinus micaceus</name>
    <dbReference type="NCBI Taxonomy" id="71717"/>
    <lineage>
        <taxon>Eukaryota</taxon>
        <taxon>Fungi</taxon>
        <taxon>Dikarya</taxon>
        <taxon>Basidiomycota</taxon>
        <taxon>Agaricomycotina</taxon>
        <taxon>Agaricomycetes</taxon>
        <taxon>Agaricomycetidae</taxon>
        <taxon>Agaricales</taxon>
        <taxon>Agaricineae</taxon>
        <taxon>Psathyrellaceae</taxon>
        <taxon>Coprinellus</taxon>
    </lineage>
</organism>